<dbReference type="Pfam" id="PF13491">
    <property type="entry name" value="FtsK_4TM"/>
    <property type="match status" value="1"/>
</dbReference>
<feature type="transmembrane region" description="Helical" evidence="15">
    <location>
        <begin position="50"/>
        <end position="69"/>
    </location>
</feature>
<feature type="compositionally biased region" description="Basic and acidic residues" evidence="14">
    <location>
        <begin position="269"/>
        <end position="287"/>
    </location>
</feature>
<evidence type="ECO:0000256" key="8">
    <source>
        <dbReference type="ARBA" id="ARBA00022840"/>
    </source>
</evidence>
<dbReference type="GO" id="GO:0005886">
    <property type="term" value="C:plasma membrane"/>
    <property type="evidence" value="ECO:0007669"/>
    <property type="project" value="UniProtKB-SubCell"/>
</dbReference>
<evidence type="ECO:0000313" key="17">
    <source>
        <dbReference type="EMBL" id="VGO14902.1"/>
    </source>
</evidence>
<evidence type="ECO:0000256" key="11">
    <source>
        <dbReference type="ARBA" id="ARBA00023136"/>
    </source>
</evidence>
<keyword evidence="18" id="KW-1185">Reference proteome</keyword>
<evidence type="ECO:0000256" key="13">
    <source>
        <dbReference type="PROSITE-ProRule" id="PRU00289"/>
    </source>
</evidence>
<dbReference type="GO" id="GO:0007059">
    <property type="term" value="P:chromosome segregation"/>
    <property type="evidence" value="ECO:0007669"/>
    <property type="project" value="UniProtKB-KW"/>
</dbReference>
<dbReference type="GO" id="GO:0003677">
    <property type="term" value="F:DNA binding"/>
    <property type="evidence" value="ECO:0007669"/>
    <property type="project" value="UniProtKB-KW"/>
</dbReference>
<keyword evidence="3" id="KW-1003">Cell membrane</keyword>
<reference evidence="17 18" key="1">
    <citation type="submission" date="2019-04" db="EMBL/GenBank/DDBJ databases">
        <authorList>
            <person name="Van Vliet M D."/>
        </authorList>
    </citation>
    <scope>NUCLEOTIDE SEQUENCE [LARGE SCALE GENOMIC DNA]</scope>
    <source>
        <strain evidence="17 18">F1</strain>
    </source>
</reference>
<evidence type="ECO:0000259" key="16">
    <source>
        <dbReference type="PROSITE" id="PS50901"/>
    </source>
</evidence>
<dbReference type="Gene3D" id="1.10.10.10">
    <property type="entry name" value="Winged helix-like DNA-binding domain superfamily/Winged helix DNA-binding domain"/>
    <property type="match status" value="1"/>
</dbReference>
<dbReference type="PANTHER" id="PTHR22683:SF41">
    <property type="entry name" value="DNA TRANSLOCASE FTSK"/>
    <property type="match status" value="1"/>
</dbReference>
<dbReference type="EMBL" id="CAAHFG010000002">
    <property type="protein sequence ID" value="VGO14902.1"/>
    <property type="molecule type" value="Genomic_DNA"/>
</dbReference>
<evidence type="ECO:0000256" key="4">
    <source>
        <dbReference type="ARBA" id="ARBA00022618"/>
    </source>
</evidence>
<dbReference type="InterPro" id="IPR027417">
    <property type="entry name" value="P-loop_NTPase"/>
</dbReference>
<dbReference type="Pfam" id="PF09397">
    <property type="entry name" value="FtsK_gamma"/>
    <property type="match status" value="1"/>
</dbReference>
<keyword evidence="8 13" id="KW-0067">ATP-binding</keyword>
<dbReference type="CDD" id="cd01127">
    <property type="entry name" value="TrwB_TraG_TraD_VirD4"/>
    <property type="match status" value="1"/>
</dbReference>
<accession>A0A6C2U4C7</accession>
<feature type="compositionally biased region" description="Basic and acidic residues" evidence="14">
    <location>
        <begin position="228"/>
        <end position="239"/>
    </location>
</feature>
<feature type="transmembrane region" description="Helical" evidence="15">
    <location>
        <begin position="128"/>
        <end position="146"/>
    </location>
</feature>
<keyword evidence="4" id="KW-0132">Cell division</keyword>
<evidence type="ECO:0000256" key="5">
    <source>
        <dbReference type="ARBA" id="ARBA00022692"/>
    </source>
</evidence>
<organism evidence="17 18">
    <name type="scientific">Pontiella desulfatans</name>
    <dbReference type="NCBI Taxonomy" id="2750659"/>
    <lineage>
        <taxon>Bacteria</taxon>
        <taxon>Pseudomonadati</taxon>
        <taxon>Kiritimatiellota</taxon>
        <taxon>Kiritimatiellia</taxon>
        <taxon>Kiritimatiellales</taxon>
        <taxon>Pontiellaceae</taxon>
        <taxon>Pontiella</taxon>
    </lineage>
</organism>
<sequence length="828" mass="90761">MTAETQLCEVIRGIASFTVPVVDLIGAVPYIPAMAKTKTEEPVRSGWREIAGILVGTVGFMLLLGVLSYNPADIGLFRNEPGSHNWIGPFGARSAYGLFMYFGVAGYAIPFGIFWIGASSVFWSARKIYPRLFWFILGLFCLAGLVDMNEQFWMGSVERLNIGTPGGLMGEVLAQRSLGNWFGPGAGILFFVLLLISVVRMFDLRIIELGRFLWEKAKGLKLEKPSAEEMFEEKAEAAPKTRRKRAPRKPRAEPEPVVAQEQSPVDIRAMVEEQQRAEEKKKAKPEPKSTPVVLQPKKEAKPKAEDGDGGEFSGALPTEPHADYKLPSLDLLDPPVPQGKGMSASEVASTAQILQDTLEEFGVEAKVTGVQQGPVVTCYEILPAPGVRVERIKNLSDNIALKMHAESIRIQAPIPGKGVCGVEVPNSSRAAVFFRDMIESKEFQGGRSALPLVLGKDVSGDTMVYDLAKMPHLLIAGATGAGKSVCMNSILTGLLMKHTPDDMRLILVDPKTVEFHQYNNLPHLVVPVITNAKKVALGLKWAIDEMERRFKWFRRAGVRDLPAFNARAVVKQEELFGEETVVDNPDKKKDSIPEKLPYIVIVIDELADLMAVAQAEIEAGIARLAAKSRAAGIHMILATQRPDVKVITGTIKANFPVRIAFKVSQKVDSRTILDRMGADALLGKGDMLVLPPGSDKLIRSQGAFTSDAEIDNVTNYWKEQSQPEFITEIHDKIEKPSTDLPEMDNGGDDEIVEQAIEVIRQTKRASTSSLQRRLRIGYTRAARVMDLLEERGVIGPPDGAGPREILIDLDGEIPQNTGAMDASEASEA</sequence>
<evidence type="ECO:0000256" key="15">
    <source>
        <dbReference type="SAM" id="Phobius"/>
    </source>
</evidence>
<comment type="similarity">
    <text evidence="2">Belongs to the FtsK/SpoIIIE/SftA family.</text>
</comment>
<evidence type="ECO:0000256" key="1">
    <source>
        <dbReference type="ARBA" id="ARBA00004651"/>
    </source>
</evidence>
<dbReference type="Proteomes" id="UP000366872">
    <property type="component" value="Unassembled WGS sequence"/>
</dbReference>
<dbReference type="Gene3D" id="3.30.980.40">
    <property type="match status" value="1"/>
</dbReference>
<dbReference type="AlphaFoldDB" id="A0A6C2U4C7"/>
<evidence type="ECO:0000256" key="9">
    <source>
        <dbReference type="ARBA" id="ARBA00022989"/>
    </source>
</evidence>
<feature type="transmembrane region" description="Helical" evidence="15">
    <location>
        <begin position="95"/>
        <end position="116"/>
    </location>
</feature>
<keyword evidence="12" id="KW-0131">Cell cycle</keyword>
<dbReference type="Gene3D" id="3.40.50.300">
    <property type="entry name" value="P-loop containing nucleotide triphosphate hydrolases"/>
    <property type="match status" value="1"/>
</dbReference>
<gene>
    <name evidence="17" type="primary">spoIIIE</name>
    <name evidence="17" type="ORF">PDESU_03472</name>
</gene>
<keyword evidence="7" id="KW-0159">Chromosome partition</keyword>
<dbReference type="PROSITE" id="PS50901">
    <property type="entry name" value="FTSK"/>
    <property type="match status" value="1"/>
</dbReference>
<feature type="domain" description="FtsK" evidence="16">
    <location>
        <begin position="460"/>
        <end position="670"/>
    </location>
</feature>
<dbReference type="InterPro" id="IPR025199">
    <property type="entry name" value="FtsK_4TM"/>
</dbReference>
<dbReference type="InterPro" id="IPR036388">
    <property type="entry name" value="WH-like_DNA-bd_sf"/>
</dbReference>
<feature type="region of interest" description="Disordered" evidence="14">
    <location>
        <begin position="228"/>
        <end position="342"/>
    </location>
</feature>
<evidence type="ECO:0000256" key="7">
    <source>
        <dbReference type="ARBA" id="ARBA00022829"/>
    </source>
</evidence>
<keyword evidence="11 15" id="KW-0472">Membrane</keyword>
<evidence type="ECO:0000256" key="2">
    <source>
        <dbReference type="ARBA" id="ARBA00006474"/>
    </source>
</evidence>
<keyword evidence="5 15" id="KW-0812">Transmembrane</keyword>
<evidence type="ECO:0000256" key="14">
    <source>
        <dbReference type="SAM" id="MobiDB-lite"/>
    </source>
</evidence>
<dbReference type="SUPFAM" id="SSF46785">
    <property type="entry name" value="Winged helix' DNA-binding domain"/>
    <property type="match status" value="1"/>
</dbReference>
<dbReference type="InterPro" id="IPR018541">
    <property type="entry name" value="Ftsk_gamma"/>
</dbReference>
<dbReference type="InterPro" id="IPR050206">
    <property type="entry name" value="FtsK/SpoIIIE/SftA"/>
</dbReference>
<feature type="binding site" evidence="13">
    <location>
        <begin position="477"/>
        <end position="484"/>
    </location>
    <ligand>
        <name>ATP</name>
        <dbReference type="ChEBI" id="CHEBI:30616"/>
    </ligand>
</feature>
<keyword evidence="10" id="KW-0238">DNA-binding</keyword>
<feature type="compositionally biased region" description="Basic residues" evidence="14">
    <location>
        <begin position="240"/>
        <end position="249"/>
    </location>
</feature>
<evidence type="ECO:0000313" key="18">
    <source>
        <dbReference type="Proteomes" id="UP000366872"/>
    </source>
</evidence>
<feature type="transmembrane region" description="Helical" evidence="15">
    <location>
        <begin position="181"/>
        <end position="202"/>
    </location>
</feature>
<comment type="subcellular location">
    <subcellularLocation>
        <location evidence="1">Cell membrane</location>
        <topology evidence="1">Multi-pass membrane protein</topology>
    </subcellularLocation>
</comment>
<dbReference type="InterPro" id="IPR036390">
    <property type="entry name" value="WH_DNA-bd_sf"/>
</dbReference>
<dbReference type="InterPro" id="IPR002543">
    <property type="entry name" value="FtsK_dom"/>
</dbReference>
<evidence type="ECO:0000256" key="3">
    <source>
        <dbReference type="ARBA" id="ARBA00022475"/>
    </source>
</evidence>
<evidence type="ECO:0000256" key="12">
    <source>
        <dbReference type="ARBA" id="ARBA00023306"/>
    </source>
</evidence>
<name>A0A6C2U4C7_PONDE</name>
<evidence type="ECO:0000256" key="6">
    <source>
        <dbReference type="ARBA" id="ARBA00022741"/>
    </source>
</evidence>
<keyword evidence="6 13" id="KW-0547">Nucleotide-binding</keyword>
<keyword evidence="9 15" id="KW-1133">Transmembrane helix</keyword>
<dbReference type="GO" id="GO:0051301">
    <property type="term" value="P:cell division"/>
    <property type="evidence" value="ECO:0007669"/>
    <property type="project" value="UniProtKB-KW"/>
</dbReference>
<dbReference type="InterPro" id="IPR041027">
    <property type="entry name" value="FtsK_alpha"/>
</dbReference>
<dbReference type="Pfam" id="PF01580">
    <property type="entry name" value="FtsK_SpoIIIE"/>
    <property type="match status" value="1"/>
</dbReference>
<dbReference type="SMART" id="SM00843">
    <property type="entry name" value="Ftsk_gamma"/>
    <property type="match status" value="1"/>
</dbReference>
<proteinExistence type="inferred from homology"/>
<dbReference type="GO" id="GO:0005524">
    <property type="term" value="F:ATP binding"/>
    <property type="evidence" value="ECO:0007669"/>
    <property type="project" value="UniProtKB-UniRule"/>
</dbReference>
<dbReference type="SUPFAM" id="SSF52540">
    <property type="entry name" value="P-loop containing nucleoside triphosphate hydrolases"/>
    <property type="match status" value="1"/>
</dbReference>
<feature type="compositionally biased region" description="Basic and acidic residues" evidence="14">
    <location>
        <begin position="296"/>
        <end position="306"/>
    </location>
</feature>
<evidence type="ECO:0000256" key="10">
    <source>
        <dbReference type="ARBA" id="ARBA00023125"/>
    </source>
</evidence>
<protein>
    <submittedName>
        <fullName evidence="17">DNA translocase SpoIIIE</fullName>
    </submittedName>
</protein>
<dbReference type="PANTHER" id="PTHR22683">
    <property type="entry name" value="SPORULATION PROTEIN RELATED"/>
    <property type="match status" value="1"/>
</dbReference>
<dbReference type="Pfam" id="PF17854">
    <property type="entry name" value="FtsK_alpha"/>
    <property type="match status" value="1"/>
</dbReference>